<sequence length="419" mass="46554">MYGNQHSSRVVTLGSPFNITVMGYKLDEAMAAFLSLEPACGDANVTSKILLIKMALHPDLIYEKEEGNVAMWIGVQIFRRHYLDSLTSYERSVKEVFEMERTLYLCITDIQDTSDANPPIKNARYSGIKYLVSGPRVVDNEGLMTDGPRKFTMLVDRKMPVFSHKILIASFPGRVPPRLTCEGGLAGYSGSAVFQFHAFDDNVISWNVSSVSESSIICWCGRRRCVSLDDYSTTVQLPKGLAKAPNLGANSMFLALPITERISVALSGSVTGYDEIRLVGKNVKCGYAYSSKMTNNLNMDSHITTILPIGNGLSTKELVRRRNSLGSSVAFQRYHKWRSFDLSVRATRGEPFYKICHCQFLINESCQNDEDFGSLAGIVSPKISRTSGSFGNIRVRICNGGIFIMEGYSRNLLVKNIDC</sequence>
<dbReference type="VEuPathDB" id="PiroplasmaDB:BEWA_029870"/>
<gene>
    <name evidence="1" type="ORF">BEWA_029870</name>
</gene>
<accession>L0AYP0</accession>
<dbReference type="AlphaFoldDB" id="L0AYP0"/>
<dbReference type="KEGG" id="beq:BEWA_029870"/>
<keyword evidence="2" id="KW-1185">Reference proteome</keyword>
<dbReference type="Proteomes" id="UP000031512">
    <property type="component" value="Chromosome 1"/>
</dbReference>
<organism evidence="1 2">
    <name type="scientific">Theileria equi strain WA</name>
    <dbReference type="NCBI Taxonomy" id="1537102"/>
    <lineage>
        <taxon>Eukaryota</taxon>
        <taxon>Sar</taxon>
        <taxon>Alveolata</taxon>
        <taxon>Apicomplexa</taxon>
        <taxon>Aconoidasida</taxon>
        <taxon>Piroplasmida</taxon>
        <taxon>Theileriidae</taxon>
        <taxon>Theileria</taxon>
    </lineage>
</organism>
<proteinExistence type="predicted"/>
<reference evidence="1 2" key="1">
    <citation type="journal article" date="2012" name="BMC Genomics">
        <title>Comparative genomic analysis and phylogenetic position of Theileria equi.</title>
        <authorList>
            <person name="Kappmeyer L.S."/>
            <person name="Thiagarajan M."/>
            <person name="Herndon D.R."/>
            <person name="Ramsay J.D."/>
            <person name="Caler E."/>
            <person name="Djikeng A."/>
            <person name="Gillespie J.J."/>
            <person name="Lau A.O."/>
            <person name="Roalson E.H."/>
            <person name="Silva J.C."/>
            <person name="Silva M.G."/>
            <person name="Suarez C.E."/>
            <person name="Ueti M.W."/>
            <person name="Nene V.M."/>
            <person name="Mealey R.H."/>
            <person name="Knowles D.P."/>
            <person name="Brayton K.A."/>
        </authorList>
    </citation>
    <scope>NUCLEOTIDE SEQUENCE [LARGE SCALE GENOMIC DNA]</scope>
    <source>
        <strain evidence="1 2">WA</strain>
    </source>
</reference>
<name>L0AYP0_THEEQ</name>
<protein>
    <submittedName>
        <fullName evidence="1">Uncharacterized protein</fullName>
    </submittedName>
</protein>
<dbReference type="EMBL" id="CP001669">
    <property type="protein sequence ID" value="AFZ80136.1"/>
    <property type="molecule type" value="Genomic_DNA"/>
</dbReference>
<dbReference type="RefSeq" id="XP_004829802.1">
    <property type="nucleotide sequence ID" value="XM_004829745.1"/>
</dbReference>
<evidence type="ECO:0000313" key="1">
    <source>
        <dbReference type="EMBL" id="AFZ80136.1"/>
    </source>
</evidence>
<dbReference type="GeneID" id="15803881"/>
<evidence type="ECO:0000313" key="2">
    <source>
        <dbReference type="Proteomes" id="UP000031512"/>
    </source>
</evidence>
<dbReference type="eggNOG" id="ENOG502QXHT">
    <property type="taxonomic scope" value="Eukaryota"/>
</dbReference>